<feature type="compositionally biased region" description="Polar residues" evidence="9">
    <location>
        <begin position="25"/>
        <end position="35"/>
    </location>
</feature>
<protein>
    <recommendedName>
        <fullName evidence="3">Transcription initiation factor TFIID subunit 4</fullName>
    </recommendedName>
    <alternativeName>
        <fullName evidence="8">TBP-associated factor 4</fullName>
    </alternativeName>
</protein>
<comment type="function">
    <text evidence="7">Functions as a component of the DNA-binding general transcription factor complex TFIID. Binding of TFIID to a promoter (with or without TATA element) is the initial step in pre-initiation complex (PIC) formation. TFIID plays a key role in the regulation of gene expression by RNA polymerase II through different activities such as transcription activator interaction, core promoter recognition and selectivity, TFIIA and TFIIB interaction, chromatin modification (histone acetylation by TAF1), facilitation of DNA opening and initiation of transcription.</text>
</comment>
<dbReference type="AlphaFoldDB" id="A0AAV9JXF2"/>
<feature type="compositionally biased region" description="Low complexity" evidence="9">
    <location>
        <begin position="105"/>
        <end position="117"/>
    </location>
</feature>
<feature type="compositionally biased region" description="Polar residues" evidence="9">
    <location>
        <begin position="82"/>
        <end position="104"/>
    </location>
</feature>
<dbReference type="GO" id="GO:0006352">
    <property type="term" value="P:DNA-templated transcription initiation"/>
    <property type="evidence" value="ECO:0007669"/>
    <property type="project" value="InterPro"/>
</dbReference>
<dbReference type="GO" id="GO:0005669">
    <property type="term" value="C:transcription factor TFIID complex"/>
    <property type="evidence" value="ECO:0007669"/>
    <property type="project" value="InterPro"/>
</dbReference>
<evidence type="ECO:0000256" key="6">
    <source>
        <dbReference type="ARBA" id="ARBA00023242"/>
    </source>
</evidence>
<evidence type="ECO:0000259" key="10">
    <source>
        <dbReference type="Pfam" id="PF05236"/>
    </source>
</evidence>
<dbReference type="EMBL" id="JAVFHQ010000001">
    <property type="protein sequence ID" value="KAK4550453.1"/>
    <property type="molecule type" value="Genomic_DNA"/>
</dbReference>
<feature type="compositionally biased region" description="Polar residues" evidence="9">
    <location>
        <begin position="191"/>
        <end position="223"/>
    </location>
</feature>
<keyword evidence="4" id="KW-0805">Transcription regulation</keyword>
<feature type="compositionally biased region" description="Basic and acidic residues" evidence="9">
    <location>
        <begin position="510"/>
        <end position="527"/>
    </location>
</feature>
<evidence type="ECO:0000256" key="2">
    <source>
        <dbReference type="ARBA" id="ARBA00006178"/>
    </source>
</evidence>
<keyword evidence="5" id="KW-0804">Transcription</keyword>
<comment type="caution">
    <text evidence="11">The sequence shown here is derived from an EMBL/GenBank/DDBJ whole genome shotgun (WGS) entry which is preliminary data.</text>
</comment>
<dbReference type="InterPro" id="IPR007900">
    <property type="entry name" value="TAF4_C"/>
</dbReference>
<feature type="compositionally biased region" description="Polar residues" evidence="9">
    <location>
        <begin position="436"/>
        <end position="447"/>
    </location>
</feature>
<evidence type="ECO:0000256" key="7">
    <source>
        <dbReference type="ARBA" id="ARBA00025346"/>
    </source>
</evidence>
<dbReference type="Pfam" id="PF05236">
    <property type="entry name" value="TAF4"/>
    <property type="match status" value="1"/>
</dbReference>
<evidence type="ECO:0000256" key="3">
    <source>
        <dbReference type="ARBA" id="ARBA00017306"/>
    </source>
</evidence>
<feature type="compositionally biased region" description="Low complexity" evidence="9">
    <location>
        <begin position="127"/>
        <end position="151"/>
    </location>
</feature>
<evidence type="ECO:0000256" key="1">
    <source>
        <dbReference type="ARBA" id="ARBA00004123"/>
    </source>
</evidence>
<feature type="region of interest" description="Disordered" evidence="9">
    <location>
        <begin position="1"/>
        <end position="240"/>
    </location>
</feature>
<keyword evidence="12" id="KW-1185">Reference proteome</keyword>
<feature type="compositionally biased region" description="Basic and acidic residues" evidence="9">
    <location>
        <begin position="158"/>
        <end position="169"/>
    </location>
</feature>
<evidence type="ECO:0000256" key="5">
    <source>
        <dbReference type="ARBA" id="ARBA00023163"/>
    </source>
</evidence>
<feature type="compositionally biased region" description="Basic residues" evidence="9">
    <location>
        <begin position="473"/>
        <end position="482"/>
    </location>
</feature>
<comment type="similarity">
    <text evidence="2">Belongs to the TAF4 family.</text>
</comment>
<sequence length="673" mass="72703">MSYNPSMSPPQKPAPRPYSPAAYQNAGSPTNSQGFAQPPAKRQRMSPDARPPAQQYGMPPYAAQPQGTPTMGTPGAYGNPYAPQQSPYGSPSTFAGSPQSSFNTPQVHQQNQQQWFAQPPPPPPPAAANRQMSPQGSQSQSQSQHMQNSQMMPPPPRPNKDEKDDRMSVDDISDPMYGSGINLRDEENYMHSFQTNQSTSFGSSTMSPNNSFSQLRQSFNPDSQRGPGGALEGTLGDLQTQNDIEAEVRRKRERAAAARERAEKKQYPMEKDTQFLQTNSLRRRMDQRCRENGVNMDVRGLYQRLPQPEPQHPQHPYRTNVMMNGVASEGIVSVDSRPEYTAGRGEQFEQVLSLLCLAAGDRLRGLMDEAFALSRARRFGDHGRVPPDFADIAVGAGEQIEEMVRPENVTGSQWDRLPDAASSPTAANGGDLPNGTAETATPQPLPTISFSNAITARLREVALRDKVAEEARIKKREARRKRAAETATPTSDAAGGDTAAADEATAPKISKKELERQKKEASKHAEANLHSTTNQTAALMALKGKKKYSWMTGGVANLPTNRFAKPTPANSGTATPNGAMVSGANGADAMMAGGRGDGAAAAVGSPGGGGGGQAMAPGLGQQQQQQEVKVPEWGDWREDSPAGRGVQARDWVIVLDRDGKEKRALQRVLNRLA</sequence>
<feature type="compositionally biased region" description="Low complexity" evidence="9">
    <location>
        <begin position="485"/>
        <end position="507"/>
    </location>
</feature>
<reference evidence="11 12" key="1">
    <citation type="submission" date="2021-11" db="EMBL/GenBank/DDBJ databases">
        <title>Black yeast isolated from Biological Soil Crust.</title>
        <authorList>
            <person name="Kurbessoian T."/>
        </authorList>
    </citation>
    <scope>NUCLEOTIDE SEQUENCE [LARGE SCALE GENOMIC DNA]</scope>
    <source>
        <strain evidence="11 12">CCFEE 5522</strain>
    </source>
</reference>
<accession>A0AAV9JXF2</accession>
<evidence type="ECO:0000313" key="12">
    <source>
        <dbReference type="Proteomes" id="UP001324427"/>
    </source>
</evidence>
<keyword evidence="6" id="KW-0539">Nucleus</keyword>
<feature type="region of interest" description="Disordered" evidence="9">
    <location>
        <begin position="473"/>
        <end position="532"/>
    </location>
</feature>
<evidence type="ECO:0000256" key="8">
    <source>
        <dbReference type="ARBA" id="ARBA00031747"/>
    </source>
</evidence>
<name>A0AAV9JXF2_9PEZI</name>
<gene>
    <name evidence="11" type="ORF">LTR36_000031</name>
</gene>
<feature type="domain" description="Transcription initiation factor TFIID component TAF4 C-terminal" evidence="10">
    <location>
        <begin position="350"/>
        <end position="663"/>
    </location>
</feature>
<feature type="compositionally biased region" description="Pro residues" evidence="9">
    <location>
        <begin position="7"/>
        <end position="18"/>
    </location>
</feature>
<evidence type="ECO:0000256" key="9">
    <source>
        <dbReference type="SAM" id="MobiDB-lite"/>
    </source>
</evidence>
<proteinExistence type="inferred from homology"/>
<evidence type="ECO:0000256" key="4">
    <source>
        <dbReference type="ARBA" id="ARBA00023015"/>
    </source>
</evidence>
<feature type="region of interest" description="Disordered" evidence="9">
    <location>
        <begin position="411"/>
        <end position="447"/>
    </location>
</feature>
<organism evidence="11 12">
    <name type="scientific">Oleoguttula mirabilis</name>
    <dbReference type="NCBI Taxonomy" id="1507867"/>
    <lineage>
        <taxon>Eukaryota</taxon>
        <taxon>Fungi</taxon>
        <taxon>Dikarya</taxon>
        <taxon>Ascomycota</taxon>
        <taxon>Pezizomycotina</taxon>
        <taxon>Dothideomycetes</taxon>
        <taxon>Dothideomycetidae</taxon>
        <taxon>Mycosphaerellales</taxon>
        <taxon>Teratosphaeriaceae</taxon>
        <taxon>Oleoguttula</taxon>
    </lineage>
</organism>
<comment type="subcellular location">
    <subcellularLocation>
        <location evidence="1">Nucleus</location>
    </subcellularLocation>
</comment>
<evidence type="ECO:0000313" key="11">
    <source>
        <dbReference type="EMBL" id="KAK4550453.1"/>
    </source>
</evidence>
<dbReference type="Proteomes" id="UP001324427">
    <property type="component" value="Unassembled WGS sequence"/>
</dbReference>